<feature type="non-terminal residue" evidence="1">
    <location>
        <position position="1"/>
    </location>
</feature>
<evidence type="ECO:0000313" key="2">
    <source>
        <dbReference type="Proteomes" id="UP000886653"/>
    </source>
</evidence>
<reference evidence="1" key="1">
    <citation type="submission" date="2013-11" db="EMBL/GenBank/DDBJ databases">
        <title>Genome sequence of the fusiform rust pathogen reveals effectors for host alternation and coevolution with pine.</title>
        <authorList>
            <consortium name="DOE Joint Genome Institute"/>
            <person name="Smith K."/>
            <person name="Pendleton A."/>
            <person name="Kubisiak T."/>
            <person name="Anderson C."/>
            <person name="Salamov A."/>
            <person name="Aerts A."/>
            <person name="Riley R."/>
            <person name="Clum A."/>
            <person name="Lindquist E."/>
            <person name="Ence D."/>
            <person name="Campbell M."/>
            <person name="Kronenberg Z."/>
            <person name="Feau N."/>
            <person name="Dhillon B."/>
            <person name="Hamelin R."/>
            <person name="Burleigh J."/>
            <person name="Smith J."/>
            <person name="Yandell M."/>
            <person name="Nelson C."/>
            <person name="Grigoriev I."/>
            <person name="Davis J."/>
        </authorList>
    </citation>
    <scope>NUCLEOTIDE SEQUENCE</scope>
    <source>
        <strain evidence="1">G11</strain>
    </source>
</reference>
<protein>
    <submittedName>
        <fullName evidence="1">Uncharacterized protein</fullName>
    </submittedName>
</protein>
<comment type="caution">
    <text evidence="1">The sequence shown here is derived from an EMBL/GenBank/DDBJ whole genome shotgun (WGS) entry which is preliminary data.</text>
</comment>
<proteinExistence type="predicted"/>
<sequence length="100" mass="11449">LPTIQFFENSCTPDKSLKNDIGALNQFLGTIWPVDSFHFKTHSATDADCHANNNPNRWPVLKTTSGTWRFNGSAAEITNAWYGNFLSICWGMHEVMYRFF</sequence>
<accession>A0A9P6NFG7</accession>
<name>A0A9P6NFG7_9BASI</name>
<dbReference type="OrthoDB" id="2501483at2759"/>
<dbReference type="Proteomes" id="UP000886653">
    <property type="component" value="Unassembled WGS sequence"/>
</dbReference>
<evidence type="ECO:0000313" key="1">
    <source>
        <dbReference type="EMBL" id="KAG0143043.1"/>
    </source>
</evidence>
<organism evidence="1 2">
    <name type="scientific">Cronartium quercuum f. sp. fusiforme G11</name>
    <dbReference type="NCBI Taxonomy" id="708437"/>
    <lineage>
        <taxon>Eukaryota</taxon>
        <taxon>Fungi</taxon>
        <taxon>Dikarya</taxon>
        <taxon>Basidiomycota</taxon>
        <taxon>Pucciniomycotina</taxon>
        <taxon>Pucciniomycetes</taxon>
        <taxon>Pucciniales</taxon>
        <taxon>Coleosporiaceae</taxon>
        <taxon>Cronartium</taxon>
    </lineage>
</organism>
<gene>
    <name evidence="1" type="ORF">CROQUDRAFT_49430</name>
</gene>
<dbReference type="AlphaFoldDB" id="A0A9P6NFG7"/>
<keyword evidence="2" id="KW-1185">Reference proteome</keyword>
<dbReference type="EMBL" id="MU167330">
    <property type="protein sequence ID" value="KAG0143043.1"/>
    <property type="molecule type" value="Genomic_DNA"/>
</dbReference>